<dbReference type="AlphaFoldDB" id="A0A0F3Q0N7"/>
<evidence type="ECO:0000313" key="1">
    <source>
        <dbReference type="EMBL" id="KJV86200.1"/>
    </source>
</evidence>
<evidence type="ECO:0000313" key="3">
    <source>
        <dbReference type="Proteomes" id="UP000033722"/>
    </source>
</evidence>
<evidence type="ECO:0000313" key="2">
    <source>
        <dbReference type="EMBL" id="KJV86202.1"/>
    </source>
</evidence>
<dbReference type="PATRIC" id="fig|1359157.3.peg.281"/>
<gene>
    <name evidence="1" type="ORF">APHCRT_0613</name>
    <name evidence="2" type="ORF">APHCRT_0625</name>
</gene>
<name>A0A0F3Q0N7_ANAPH</name>
<dbReference type="EMBL" id="LAOD01000016">
    <property type="protein sequence ID" value="KJV86202.1"/>
    <property type="molecule type" value="Genomic_DNA"/>
</dbReference>
<comment type="caution">
    <text evidence="1">The sequence shown here is derived from an EMBL/GenBank/DDBJ whole genome shotgun (WGS) entry which is preliminary data.</text>
</comment>
<sequence>MFITPGVFPFTEEDELRHHRLLQDVELTKHHDHSVSSREYCYFEYVMN</sequence>
<dbReference type="Proteomes" id="UP000033722">
    <property type="component" value="Unassembled WGS sequence"/>
</dbReference>
<protein>
    <submittedName>
        <fullName evidence="1">Uncharacterized protein</fullName>
    </submittedName>
</protein>
<organism evidence="1 3">
    <name type="scientific">Anaplasma phagocytophilum str. CRT53-1</name>
    <dbReference type="NCBI Taxonomy" id="1359157"/>
    <lineage>
        <taxon>Bacteria</taxon>
        <taxon>Pseudomonadati</taxon>
        <taxon>Pseudomonadota</taxon>
        <taxon>Alphaproteobacteria</taxon>
        <taxon>Rickettsiales</taxon>
        <taxon>Anaplasmataceae</taxon>
        <taxon>Anaplasma</taxon>
        <taxon>phagocytophilum group</taxon>
    </lineage>
</organism>
<dbReference type="EMBL" id="LAOD01000016">
    <property type="protein sequence ID" value="KJV86200.1"/>
    <property type="molecule type" value="Genomic_DNA"/>
</dbReference>
<reference evidence="1 3" key="1">
    <citation type="submission" date="2015-01" db="EMBL/GenBank/DDBJ databases">
        <title>Genome Sequencing of Rickettsiales.</title>
        <authorList>
            <person name="Daugherty S.C."/>
            <person name="Su Q."/>
            <person name="Abolude K."/>
            <person name="Beier-Sexton M."/>
            <person name="Carlyon J.A."/>
            <person name="Carter R."/>
            <person name="Day N.P."/>
            <person name="Dumler S.J."/>
            <person name="Dyachenko V."/>
            <person name="Godinez A."/>
            <person name="Kurtti T.J."/>
            <person name="Lichay M."/>
            <person name="Mullins K.E."/>
            <person name="Ott S."/>
            <person name="Pappas-Brown V."/>
            <person name="Paris D.H."/>
            <person name="Patel P."/>
            <person name="Richards A.L."/>
            <person name="Sadzewicz L."/>
            <person name="Sears K."/>
            <person name="Seidman D."/>
            <person name="Sengamalay N."/>
            <person name="Stenos J."/>
            <person name="Tallon L.J."/>
            <person name="Vincent G."/>
            <person name="Fraser C.M."/>
            <person name="Munderloh U."/>
            <person name="Dunning-Hotopp J.C."/>
        </authorList>
    </citation>
    <scope>NUCLEOTIDE SEQUENCE [LARGE SCALE GENOMIC DNA]</scope>
    <source>
        <strain evidence="1 3">CRT53-1</strain>
    </source>
</reference>
<accession>A0A0F3Q0N7</accession>
<proteinExistence type="predicted"/>